<dbReference type="GO" id="GO:0016829">
    <property type="term" value="F:lyase activity"/>
    <property type="evidence" value="ECO:0007669"/>
    <property type="project" value="UniProtKB-KW"/>
</dbReference>
<sequence length="249" mass="26791">MEAILYIGHGTRSKKGAQEARDFLNRIIGKSAAPIQEMSFLELAEPSIGEAYGNCIHRGATSIRVVPIFLLSAGHIKEDIPDVLEKLKNIFPDVPVEMADPFGVQQAIIHAVCELIFQEALVLSKDDFVLLVGRGSSDPSVLEAFEEIRRGVAAKIGARVKVCFLAAASPSFGAGLEEVCADSSGRIIVVPYLLFGGLLLSEIENAVRKKKKQGMQIVHTGALSRHSAIEEIVIARAAGKEEKDAAPVH</sequence>
<dbReference type="PANTHER" id="PTHR33542">
    <property type="entry name" value="SIROHYDROCHLORIN FERROCHELATASE, CHLOROPLASTIC"/>
    <property type="match status" value="1"/>
</dbReference>
<evidence type="ECO:0000256" key="2">
    <source>
        <dbReference type="ARBA" id="ARBA00023239"/>
    </source>
</evidence>
<dbReference type="RefSeq" id="WP_148972876.1">
    <property type="nucleotide sequence ID" value="NZ_VTER01000001.1"/>
</dbReference>
<gene>
    <name evidence="3" type="ORF">FZD51_00035</name>
</gene>
<dbReference type="CDD" id="cd03414">
    <property type="entry name" value="CbiX_SirB_C"/>
    <property type="match status" value="1"/>
</dbReference>
<dbReference type="InterPro" id="IPR050963">
    <property type="entry name" value="Sirohydro_Cobaltochel/CbiX"/>
</dbReference>
<protein>
    <submittedName>
        <fullName evidence="3">Sirohydrochlorin chelatase</fullName>
    </submittedName>
</protein>
<proteinExistence type="predicted"/>
<comment type="caution">
    <text evidence="3">The sequence shown here is derived from an EMBL/GenBank/DDBJ whole genome shotgun (WGS) entry which is preliminary data.</text>
</comment>
<dbReference type="CDD" id="cd03416">
    <property type="entry name" value="CbiX_SirB_N"/>
    <property type="match status" value="1"/>
</dbReference>
<dbReference type="PANTHER" id="PTHR33542:SF3">
    <property type="entry name" value="SIROHYDROCHLORIN FERROCHELATASE, CHLOROPLASTIC"/>
    <property type="match status" value="1"/>
</dbReference>
<organism evidence="3 4">
    <name type="scientific">Bacillus infantis</name>
    <dbReference type="NCBI Taxonomy" id="324767"/>
    <lineage>
        <taxon>Bacteria</taxon>
        <taxon>Bacillati</taxon>
        <taxon>Bacillota</taxon>
        <taxon>Bacilli</taxon>
        <taxon>Bacillales</taxon>
        <taxon>Bacillaceae</taxon>
        <taxon>Bacillus</taxon>
    </lineage>
</organism>
<reference evidence="3 4" key="1">
    <citation type="submission" date="2019-08" db="EMBL/GenBank/DDBJ databases">
        <title>Bacillus genomes from the desert of Cuatro Cienegas, Coahuila.</title>
        <authorList>
            <person name="Olmedo-Alvarez G."/>
        </authorList>
    </citation>
    <scope>NUCLEOTIDE SEQUENCE [LARGE SCALE GENOMIC DNA]</scope>
    <source>
        <strain evidence="3 4">CH446_14T</strain>
    </source>
</reference>
<name>A0A5D4RKL6_9BACI</name>
<keyword evidence="1" id="KW-0479">Metal-binding</keyword>
<evidence type="ECO:0000313" key="4">
    <source>
        <dbReference type="Proteomes" id="UP000322139"/>
    </source>
</evidence>
<evidence type="ECO:0000256" key="1">
    <source>
        <dbReference type="ARBA" id="ARBA00022723"/>
    </source>
</evidence>
<dbReference type="Gene3D" id="3.40.50.1400">
    <property type="match status" value="2"/>
</dbReference>
<dbReference type="EMBL" id="VTER01000001">
    <property type="protein sequence ID" value="TYS51883.1"/>
    <property type="molecule type" value="Genomic_DNA"/>
</dbReference>
<dbReference type="GO" id="GO:0046872">
    <property type="term" value="F:metal ion binding"/>
    <property type="evidence" value="ECO:0007669"/>
    <property type="project" value="UniProtKB-KW"/>
</dbReference>
<dbReference type="SUPFAM" id="SSF53800">
    <property type="entry name" value="Chelatase"/>
    <property type="match status" value="1"/>
</dbReference>
<keyword evidence="2" id="KW-0456">Lyase</keyword>
<dbReference type="Pfam" id="PF01903">
    <property type="entry name" value="CbiX"/>
    <property type="match status" value="2"/>
</dbReference>
<dbReference type="AlphaFoldDB" id="A0A5D4RKL6"/>
<evidence type="ECO:0000313" key="3">
    <source>
        <dbReference type="EMBL" id="TYS51883.1"/>
    </source>
</evidence>
<accession>A0A5D4RKL6</accession>
<dbReference type="InterPro" id="IPR002762">
    <property type="entry name" value="CbiX-like"/>
</dbReference>
<dbReference type="Proteomes" id="UP000322139">
    <property type="component" value="Unassembled WGS sequence"/>
</dbReference>